<dbReference type="Proteomes" id="UP000616724">
    <property type="component" value="Unassembled WGS sequence"/>
</dbReference>
<comment type="caution">
    <text evidence="1">The sequence shown here is derived from an EMBL/GenBank/DDBJ whole genome shotgun (WGS) entry which is preliminary data.</text>
</comment>
<name>A0A8J3RZG2_9ACTN</name>
<sequence>MQLLNFRSSEKDRQTAAGAAPEAVLYRWESMVLRGIVGRVIAAAPVPPWAHDSV</sequence>
<protein>
    <submittedName>
        <fullName evidence="1">Uncharacterized protein</fullName>
    </submittedName>
</protein>
<proteinExistence type="predicted"/>
<evidence type="ECO:0000313" key="2">
    <source>
        <dbReference type="Proteomes" id="UP000616724"/>
    </source>
</evidence>
<dbReference type="AlphaFoldDB" id="A0A8J3RZG2"/>
<accession>A0A8J3RZG2</accession>
<dbReference type="EMBL" id="BOOH01000066">
    <property type="protein sequence ID" value="GIH80923.1"/>
    <property type="molecule type" value="Genomic_DNA"/>
</dbReference>
<reference evidence="1 2" key="1">
    <citation type="submission" date="2021-01" db="EMBL/GenBank/DDBJ databases">
        <title>Whole genome shotgun sequence of Planobispora longispora NBRC 13918.</title>
        <authorList>
            <person name="Komaki H."/>
            <person name="Tamura T."/>
        </authorList>
    </citation>
    <scope>NUCLEOTIDE SEQUENCE [LARGE SCALE GENOMIC DNA]</scope>
    <source>
        <strain evidence="1 2">NBRC 13918</strain>
    </source>
</reference>
<organism evidence="1 2">
    <name type="scientific">Planobispora longispora</name>
    <dbReference type="NCBI Taxonomy" id="28887"/>
    <lineage>
        <taxon>Bacteria</taxon>
        <taxon>Bacillati</taxon>
        <taxon>Actinomycetota</taxon>
        <taxon>Actinomycetes</taxon>
        <taxon>Streptosporangiales</taxon>
        <taxon>Streptosporangiaceae</taxon>
        <taxon>Planobispora</taxon>
    </lineage>
</organism>
<evidence type="ECO:0000313" key="1">
    <source>
        <dbReference type="EMBL" id="GIH80923.1"/>
    </source>
</evidence>
<gene>
    <name evidence="1" type="ORF">Plo01_73520</name>
</gene>
<keyword evidence="2" id="KW-1185">Reference proteome</keyword>